<evidence type="ECO:0000256" key="1">
    <source>
        <dbReference type="ARBA" id="ARBA00002620"/>
    </source>
</evidence>
<evidence type="ECO:0000256" key="3">
    <source>
        <dbReference type="ARBA" id="ARBA00004173"/>
    </source>
</evidence>
<dbReference type="GO" id="GO:0005794">
    <property type="term" value="C:Golgi apparatus"/>
    <property type="evidence" value="ECO:0007669"/>
    <property type="project" value="UniProtKB-SubCell"/>
</dbReference>
<evidence type="ECO:0000256" key="2">
    <source>
        <dbReference type="ARBA" id="ARBA00004167"/>
    </source>
</evidence>
<evidence type="ECO:0000256" key="11">
    <source>
        <dbReference type="SAM" id="Phobius"/>
    </source>
</evidence>
<evidence type="ECO:0000256" key="5">
    <source>
        <dbReference type="ARBA" id="ARBA00022692"/>
    </source>
</evidence>
<proteinExistence type="predicted"/>
<protein>
    <submittedName>
        <fullName evidence="12">Uncharacterized protein</fullName>
    </submittedName>
</protein>
<comment type="subcellular location">
    <subcellularLocation>
        <location evidence="4">Golgi apparatus</location>
    </subcellularLocation>
    <subcellularLocation>
        <location evidence="2">Membrane</location>
        <topology evidence="2">Single-pass membrane protein</topology>
    </subcellularLocation>
    <subcellularLocation>
        <location evidence="3">Mitochondrion</location>
    </subcellularLocation>
</comment>
<dbReference type="EMBL" id="RQTK01000395">
    <property type="protein sequence ID" value="RUS80370.1"/>
    <property type="molecule type" value="Genomic_DNA"/>
</dbReference>
<evidence type="ECO:0000256" key="10">
    <source>
        <dbReference type="SAM" id="MobiDB-lite"/>
    </source>
</evidence>
<dbReference type="GO" id="GO:0005739">
    <property type="term" value="C:mitochondrion"/>
    <property type="evidence" value="ECO:0007669"/>
    <property type="project" value="UniProtKB-SubCell"/>
</dbReference>
<dbReference type="PANTHER" id="PTHR21425:SF2">
    <property type="entry name" value="PROTEIN C1ORF43"/>
    <property type="match status" value="1"/>
</dbReference>
<keyword evidence="6 11" id="KW-1133">Transmembrane helix</keyword>
<keyword evidence="8" id="KW-0496">Mitochondrion</keyword>
<dbReference type="GO" id="GO:0016020">
    <property type="term" value="C:membrane"/>
    <property type="evidence" value="ECO:0007669"/>
    <property type="project" value="UniProtKB-SubCell"/>
</dbReference>
<dbReference type="OrthoDB" id="5960253at2759"/>
<dbReference type="InterPro" id="IPR010876">
    <property type="entry name" value="C1orf43"/>
</dbReference>
<keyword evidence="7" id="KW-0333">Golgi apparatus</keyword>
<dbReference type="Pfam" id="PF07406">
    <property type="entry name" value="NICE-3"/>
    <property type="match status" value="1"/>
</dbReference>
<gene>
    <name evidence="12" type="ORF">EGW08_011867</name>
</gene>
<dbReference type="STRING" id="188477.A0A433TFN8"/>
<evidence type="ECO:0000313" key="12">
    <source>
        <dbReference type="EMBL" id="RUS80370.1"/>
    </source>
</evidence>
<feature type="transmembrane region" description="Helical" evidence="11">
    <location>
        <begin position="12"/>
        <end position="30"/>
    </location>
</feature>
<feature type="compositionally biased region" description="Low complexity" evidence="10">
    <location>
        <begin position="250"/>
        <end position="264"/>
    </location>
</feature>
<reference evidence="12 13" key="1">
    <citation type="submission" date="2019-01" db="EMBL/GenBank/DDBJ databases">
        <title>A draft genome assembly of the solar-powered sea slug Elysia chlorotica.</title>
        <authorList>
            <person name="Cai H."/>
            <person name="Li Q."/>
            <person name="Fang X."/>
            <person name="Li J."/>
            <person name="Curtis N.E."/>
            <person name="Altenburger A."/>
            <person name="Shibata T."/>
            <person name="Feng M."/>
            <person name="Maeda T."/>
            <person name="Schwartz J.A."/>
            <person name="Shigenobu S."/>
            <person name="Lundholm N."/>
            <person name="Nishiyama T."/>
            <person name="Yang H."/>
            <person name="Hasebe M."/>
            <person name="Li S."/>
            <person name="Pierce S.K."/>
            <person name="Wang J."/>
        </authorList>
    </citation>
    <scope>NUCLEOTIDE SEQUENCE [LARGE SCALE GENOMIC DNA]</scope>
    <source>
        <strain evidence="12">EC2010</strain>
        <tissue evidence="12">Whole organism of an adult</tissue>
    </source>
</reference>
<evidence type="ECO:0000256" key="8">
    <source>
        <dbReference type="ARBA" id="ARBA00023128"/>
    </source>
</evidence>
<keyword evidence="13" id="KW-1185">Reference proteome</keyword>
<accession>A0A433TFN8</accession>
<dbReference type="AlphaFoldDB" id="A0A433TFN8"/>
<dbReference type="PANTHER" id="PTHR21425">
    <property type="entry name" value="NICE-3"/>
    <property type="match status" value="1"/>
</dbReference>
<sequence length="276" mass="30829">MALAKDISLVSVVLFIASGMLVFLLAFLFAKRQIMRFALKSARRPHVNIGSDAPLLLRNKIHQCLEMTQSICYEPTLLSEDVQNAANSNENHYYYRMKALDAFSNAVTTLQWSDSSVPRREPKQTIQLYLYCLCPSAAGSKGATTIEKFALCYTQARHSPAIFGEQEFIRYMELLDKVIRLIKLDQKRRSKSLRTVDMEVHFNKNALGGAETVLHERSAEHIPMQEMVRNRLGAGAGEGAEALHTTRDISSGYSSTDRSSSPGSAEKLLITDPKIA</sequence>
<evidence type="ECO:0000256" key="7">
    <source>
        <dbReference type="ARBA" id="ARBA00023034"/>
    </source>
</evidence>
<comment type="function">
    <text evidence="1">General regulator of phagocytosis. Required to uptake Gram negative bacterium by macrophages.</text>
</comment>
<organism evidence="12 13">
    <name type="scientific">Elysia chlorotica</name>
    <name type="common">Eastern emerald elysia</name>
    <name type="synonym">Sea slug</name>
    <dbReference type="NCBI Taxonomy" id="188477"/>
    <lineage>
        <taxon>Eukaryota</taxon>
        <taxon>Metazoa</taxon>
        <taxon>Spiralia</taxon>
        <taxon>Lophotrochozoa</taxon>
        <taxon>Mollusca</taxon>
        <taxon>Gastropoda</taxon>
        <taxon>Heterobranchia</taxon>
        <taxon>Euthyneura</taxon>
        <taxon>Panpulmonata</taxon>
        <taxon>Sacoglossa</taxon>
        <taxon>Placobranchoidea</taxon>
        <taxon>Plakobranchidae</taxon>
        <taxon>Elysia</taxon>
    </lineage>
</organism>
<evidence type="ECO:0000256" key="4">
    <source>
        <dbReference type="ARBA" id="ARBA00004555"/>
    </source>
</evidence>
<dbReference type="Proteomes" id="UP000271974">
    <property type="component" value="Unassembled WGS sequence"/>
</dbReference>
<evidence type="ECO:0000256" key="6">
    <source>
        <dbReference type="ARBA" id="ARBA00022989"/>
    </source>
</evidence>
<feature type="region of interest" description="Disordered" evidence="10">
    <location>
        <begin position="244"/>
        <end position="276"/>
    </location>
</feature>
<evidence type="ECO:0000256" key="9">
    <source>
        <dbReference type="ARBA" id="ARBA00023136"/>
    </source>
</evidence>
<name>A0A433TFN8_ELYCH</name>
<comment type="caution">
    <text evidence="12">The sequence shown here is derived from an EMBL/GenBank/DDBJ whole genome shotgun (WGS) entry which is preliminary data.</text>
</comment>
<evidence type="ECO:0000313" key="13">
    <source>
        <dbReference type="Proteomes" id="UP000271974"/>
    </source>
</evidence>
<keyword evidence="5 11" id="KW-0812">Transmembrane</keyword>
<keyword evidence="9 11" id="KW-0472">Membrane</keyword>